<comment type="caution">
    <text evidence="1">The sequence shown here is derived from an EMBL/GenBank/DDBJ whole genome shotgun (WGS) entry which is preliminary data.</text>
</comment>
<dbReference type="AlphaFoldDB" id="A0AAW0GDJ3"/>
<proteinExistence type="predicted"/>
<dbReference type="Proteomes" id="UP001385951">
    <property type="component" value="Unassembled WGS sequence"/>
</dbReference>
<evidence type="ECO:0000313" key="2">
    <source>
        <dbReference type="Proteomes" id="UP001385951"/>
    </source>
</evidence>
<sequence length="109" mass="12865">MHLRVLIAFRWHLTKLYMVLRERRPLSSGSRFIFPALKEIYVPHLVSLYTTDPTLHELLQPGQTIFEPLSHFHIWRDSFNDGTAIRRLQRLQPQLPAAVIHEGQLEDIE</sequence>
<gene>
    <name evidence="1" type="ORF">QCA50_004845</name>
</gene>
<evidence type="ECO:0000313" key="1">
    <source>
        <dbReference type="EMBL" id="KAK7691446.1"/>
    </source>
</evidence>
<organism evidence="1 2">
    <name type="scientific">Cerrena zonata</name>
    <dbReference type="NCBI Taxonomy" id="2478898"/>
    <lineage>
        <taxon>Eukaryota</taxon>
        <taxon>Fungi</taxon>
        <taxon>Dikarya</taxon>
        <taxon>Basidiomycota</taxon>
        <taxon>Agaricomycotina</taxon>
        <taxon>Agaricomycetes</taxon>
        <taxon>Polyporales</taxon>
        <taxon>Cerrenaceae</taxon>
        <taxon>Cerrena</taxon>
    </lineage>
</organism>
<accession>A0AAW0GDJ3</accession>
<keyword evidence="2" id="KW-1185">Reference proteome</keyword>
<protein>
    <submittedName>
        <fullName evidence="1">Uncharacterized protein</fullName>
    </submittedName>
</protein>
<reference evidence="1 2" key="1">
    <citation type="submission" date="2022-09" db="EMBL/GenBank/DDBJ databases">
        <authorList>
            <person name="Palmer J.M."/>
        </authorList>
    </citation>
    <scope>NUCLEOTIDE SEQUENCE [LARGE SCALE GENOMIC DNA]</scope>
    <source>
        <strain evidence="1 2">DSM 7382</strain>
    </source>
</reference>
<dbReference type="EMBL" id="JASBNA010000005">
    <property type="protein sequence ID" value="KAK7691446.1"/>
    <property type="molecule type" value="Genomic_DNA"/>
</dbReference>
<name>A0AAW0GDJ3_9APHY</name>